<dbReference type="Proteomes" id="UP001064971">
    <property type="component" value="Chromosome"/>
</dbReference>
<dbReference type="Pfam" id="PF14332">
    <property type="entry name" value="DUF4388"/>
    <property type="match status" value="1"/>
</dbReference>
<proteinExistence type="predicted"/>
<dbReference type="RefSeq" id="WP_264774603.1">
    <property type="nucleotide sequence ID" value="NZ_AP026560.1"/>
</dbReference>
<dbReference type="InterPro" id="IPR025497">
    <property type="entry name" value="PatA-like_N"/>
</dbReference>
<organism evidence="2 3">
    <name type="scientific">Deinococcus aetherius</name>
    <dbReference type="NCBI Taxonomy" id="200252"/>
    <lineage>
        <taxon>Bacteria</taxon>
        <taxon>Thermotogati</taxon>
        <taxon>Deinococcota</taxon>
        <taxon>Deinococci</taxon>
        <taxon>Deinococcales</taxon>
        <taxon>Deinococcaceae</taxon>
        <taxon>Deinococcus</taxon>
    </lineage>
</organism>
<sequence length="253" mass="27239">MTQSSANLETFDFLELLVLLAGQGRTGALRVERPDGTFQAWLEGGRLRHLGFGERQGAAALVHLLREPRGRFGFDEGLRHLGPGLDLSVDEVALEALTALPVPELPFGGPARVTSPERLARLRMTLREQALLGQIERGRPLSELAGDPAARGLIAGLVRLGLLARREVRVARLTVTVTREVTGVAVLDGVIWDRWRDDLGRPFAHVAVRAPAGAVVTLPVRGGASLGAQLLVPPEVLLRAGWRAGESVLVRPI</sequence>
<evidence type="ECO:0000259" key="1">
    <source>
        <dbReference type="Pfam" id="PF14332"/>
    </source>
</evidence>
<dbReference type="EMBL" id="AP026560">
    <property type="protein sequence ID" value="BDP41879.1"/>
    <property type="molecule type" value="Genomic_DNA"/>
</dbReference>
<evidence type="ECO:0000313" key="3">
    <source>
        <dbReference type="Proteomes" id="UP001064971"/>
    </source>
</evidence>
<name>A0ABN6RJ39_9DEIO</name>
<reference evidence="2" key="1">
    <citation type="submission" date="2022-07" db="EMBL/GenBank/DDBJ databases">
        <title>Complete Genome Sequence of the Radioresistant Bacterium Deinococcus aetherius ST0316, Isolated from the Air Dust collected in Lower Stratosphere above Japan.</title>
        <authorList>
            <person name="Satoh K."/>
            <person name="Hagiwara K."/>
            <person name="Katsumata K."/>
            <person name="Kubo A."/>
            <person name="Yokobori S."/>
            <person name="Yamagishi A."/>
            <person name="Oono Y."/>
            <person name="Narumi I."/>
        </authorList>
    </citation>
    <scope>NUCLEOTIDE SEQUENCE</scope>
    <source>
        <strain evidence="2">ST0316</strain>
    </source>
</reference>
<gene>
    <name evidence="2" type="ORF">DAETH_18480</name>
</gene>
<feature type="domain" description="PatA-like N-terminal" evidence="1">
    <location>
        <begin position="6"/>
        <end position="99"/>
    </location>
</feature>
<accession>A0ABN6RJ39</accession>
<evidence type="ECO:0000313" key="2">
    <source>
        <dbReference type="EMBL" id="BDP41879.1"/>
    </source>
</evidence>
<protein>
    <recommendedName>
        <fullName evidence="1">PatA-like N-terminal domain-containing protein</fullName>
    </recommendedName>
</protein>
<keyword evidence="3" id="KW-1185">Reference proteome</keyword>